<gene>
    <name evidence="2" type="ORF">V1264_001282</name>
</gene>
<name>A0AAN9GQQ4_9CAEN</name>
<proteinExistence type="predicted"/>
<feature type="region of interest" description="Disordered" evidence="1">
    <location>
        <begin position="22"/>
        <end position="52"/>
    </location>
</feature>
<feature type="compositionally biased region" description="Polar residues" evidence="1">
    <location>
        <begin position="194"/>
        <end position="210"/>
    </location>
</feature>
<feature type="compositionally biased region" description="Polar residues" evidence="1">
    <location>
        <begin position="478"/>
        <end position="528"/>
    </location>
</feature>
<evidence type="ECO:0000313" key="3">
    <source>
        <dbReference type="Proteomes" id="UP001374579"/>
    </source>
</evidence>
<feature type="compositionally biased region" description="Polar residues" evidence="1">
    <location>
        <begin position="653"/>
        <end position="663"/>
    </location>
</feature>
<sequence>MEVYPFANHFASPFHVGRYPRRTRAMDPEQHTVDREAETAESLDEVSTVPRDEQTAARPHLLTLYYPPDTLPAFIDKFPKQRVRKATNQTLCMGRGEGVDVLLNDIHMPRSFIELSCRVQTEEGPKWCVKNKSNKKPIRIVFNGAKTSLKHGEEKELQDDCEMKLETLRFVVKTEEGDVGELTEFELEILPMENDSTSPGSSFRSMNRQTSSSGDSAHSLSSATALNRQRAGSGRGASQNGVGVAQAANHFGLPLHMHGALPGGQAVQQLTQPPGNVSSIPGSQASTCCHSQYTSQHLSCQQCLHSPNVYHPVAHHLPQPQCYCGHQHSQQVNSPLAVHISHAPLHAMNSHTPSFQGSQPGGYFTHAPAHAMNDPAFNPQGSHPSQSQAPMTNYSSPNPGHIAPASGPAHHYFHGGGRGGGAASLTGGSTSMPHPQVLQPGVPNTLNQQLTNPGQVAHAPQAPYQQAASQGQIPGATQVFNPQGFSSYSQPGAPPQFSNQHFTGLSQGTNQQLSPQLSLPPRAQQTSEGNVLMSGAPYAMPELQGTSLQPHSSRLGYPGLSAHSQHPWPQYLQQQQYRDQGIADSGDQPFSLRGPQSMPGFVIAGQTKHQRPPSYTEGQTHQPPAYITQPESAAMSNLEMQQERPEQQRPTPIISNPTMSDRNPQLYRAYNGDLPTAPPTTQLDNLRLGYPVQVTVSDSTGVSSTPQGYPVQVTLPCPTEVTTSTPSNSLSHSGSAGWNSGTGVVSSGGEIHSVVNAANIAGQSPSYSHQPGSPLQPGGYAGAGSVVHPPAAALSSLTNPAANGNTIHLRNHEAIAATPPSSSDFSTLGSMQLQDLQRINRVHLQGQQEGQDQGREPQENDERQPQEHDDQQN</sequence>
<feature type="region of interest" description="Disordered" evidence="1">
    <location>
        <begin position="635"/>
        <end position="665"/>
    </location>
</feature>
<feature type="compositionally biased region" description="Low complexity" evidence="1">
    <location>
        <begin position="211"/>
        <end position="222"/>
    </location>
</feature>
<reference evidence="2 3" key="1">
    <citation type="submission" date="2024-02" db="EMBL/GenBank/DDBJ databases">
        <title>Chromosome-scale genome assembly of the rough periwinkle Littorina saxatilis.</title>
        <authorList>
            <person name="De Jode A."/>
            <person name="Faria R."/>
            <person name="Formenti G."/>
            <person name="Sims Y."/>
            <person name="Smith T.P."/>
            <person name="Tracey A."/>
            <person name="Wood J.M.D."/>
            <person name="Zagrodzka Z.B."/>
            <person name="Johannesson K."/>
            <person name="Butlin R.K."/>
            <person name="Leder E.H."/>
        </authorList>
    </citation>
    <scope>NUCLEOTIDE SEQUENCE [LARGE SCALE GENOMIC DNA]</scope>
    <source>
        <strain evidence="2">Snail1</strain>
        <tissue evidence="2">Muscle</tissue>
    </source>
</reference>
<feature type="compositionally biased region" description="Basic and acidic residues" evidence="1">
    <location>
        <begin position="24"/>
        <end position="38"/>
    </location>
</feature>
<dbReference type="EMBL" id="JBAMIC010000001">
    <property type="protein sequence ID" value="KAK7115415.1"/>
    <property type="molecule type" value="Genomic_DNA"/>
</dbReference>
<feature type="region of interest" description="Disordered" evidence="1">
    <location>
        <begin position="184"/>
        <end position="241"/>
    </location>
</feature>
<feature type="region of interest" description="Disordered" evidence="1">
    <location>
        <begin position="455"/>
        <end position="528"/>
    </location>
</feature>
<feature type="region of interest" description="Disordered" evidence="1">
    <location>
        <begin position="836"/>
        <end position="873"/>
    </location>
</feature>
<feature type="compositionally biased region" description="Low complexity" evidence="1">
    <location>
        <begin position="455"/>
        <end position="472"/>
    </location>
</feature>
<dbReference type="AlphaFoldDB" id="A0AAN9GQQ4"/>
<feature type="compositionally biased region" description="Polar residues" evidence="1">
    <location>
        <begin position="762"/>
        <end position="773"/>
    </location>
</feature>
<feature type="region of interest" description="Disordered" evidence="1">
    <location>
        <begin position="361"/>
        <end position="443"/>
    </location>
</feature>
<evidence type="ECO:0000256" key="1">
    <source>
        <dbReference type="SAM" id="MobiDB-lite"/>
    </source>
</evidence>
<keyword evidence="3" id="KW-1185">Reference proteome</keyword>
<dbReference type="Proteomes" id="UP001374579">
    <property type="component" value="Unassembled WGS sequence"/>
</dbReference>
<organism evidence="2 3">
    <name type="scientific">Littorina saxatilis</name>
    <dbReference type="NCBI Taxonomy" id="31220"/>
    <lineage>
        <taxon>Eukaryota</taxon>
        <taxon>Metazoa</taxon>
        <taxon>Spiralia</taxon>
        <taxon>Lophotrochozoa</taxon>
        <taxon>Mollusca</taxon>
        <taxon>Gastropoda</taxon>
        <taxon>Caenogastropoda</taxon>
        <taxon>Littorinimorpha</taxon>
        <taxon>Littorinoidea</taxon>
        <taxon>Littorinidae</taxon>
        <taxon>Littorina</taxon>
    </lineage>
</organism>
<evidence type="ECO:0000313" key="2">
    <source>
        <dbReference type="EMBL" id="KAK7115415.1"/>
    </source>
</evidence>
<feature type="region of interest" description="Disordered" evidence="1">
    <location>
        <begin position="762"/>
        <end position="782"/>
    </location>
</feature>
<feature type="region of interest" description="Disordered" evidence="1">
    <location>
        <begin position="541"/>
        <end position="562"/>
    </location>
</feature>
<feature type="compositionally biased region" description="Polar residues" evidence="1">
    <location>
        <begin position="379"/>
        <end position="398"/>
    </location>
</feature>
<feature type="compositionally biased region" description="Basic and acidic residues" evidence="1">
    <location>
        <begin position="852"/>
        <end position="873"/>
    </location>
</feature>
<accession>A0AAN9GQQ4</accession>
<comment type="caution">
    <text evidence="2">The sequence shown here is derived from an EMBL/GenBank/DDBJ whole genome shotgun (WGS) entry which is preliminary data.</text>
</comment>
<protein>
    <submittedName>
        <fullName evidence="2">Uncharacterized protein</fullName>
    </submittedName>
</protein>